<reference evidence="1" key="2">
    <citation type="journal article" date="2015" name="Fish Shellfish Immunol.">
        <title>Early steps in the European eel (Anguilla anguilla)-Vibrio vulnificus interaction in the gills: Role of the RtxA13 toxin.</title>
        <authorList>
            <person name="Callol A."/>
            <person name="Pajuelo D."/>
            <person name="Ebbesson L."/>
            <person name="Teles M."/>
            <person name="MacKenzie S."/>
            <person name="Amaro C."/>
        </authorList>
    </citation>
    <scope>NUCLEOTIDE SEQUENCE</scope>
</reference>
<reference evidence="1" key="1">
    <citation type="submission" date="2014-11" db="EMBL/GenBank/DDBJ databases">
        <authorList>
            <person name="Amaro Gonzalez C."/>
        </authorList>
    </citation>
    <scope>NUCLEOTIDE SEQUENCE</scope>
</reference>
<organism evidence="1">
    <name type="scientific">Anguilla anguilla</name>
    <name type="common">European freshwater eel</name>
    <name type="synonym">Muraena anguilla</name>
    <dbReference type="NCBI Taxonomy" id="7936"/>
    <lineage>
        <taxon>Eukaryota</taxon>
        <taxon>Metazoa</taxon>
        <taxon>Chordata</taxon>
        <taxon>Craniata</taxon>
        <taxon>Vertebrata</taxon>
        <taxon>Euteleostomi</taxon>
        <taxon>Actinopterygii</taxon>
        <taxon>Neopterygii</taxon>
        <taxon>Teleostei</taxon>
        <taxon>Anguilliformes</taxon>
        <taxon>Anguillidae</taxon>
        <taxon>Anguilla</taxon>
    </lineage>
</organism>
<accession>A0A0E9STV9</accession>
<dbReference type="EMBL" id="GBXM01063875">
    <property type="protein sequence ID" value="JAH44702.1"/>
    <property type="molecule type" value="Transcribed_RNA"/>
</dbReference>
<proteinExistence type="predicted"/>
<sequence length="53" mass="6033">MPNTKPKLTKKISICFKHNHCFFSSSLPSTLPNHRGSWGCGRKSKYERARGIV</sequence>
<name>A0A0E9STV9_ANGAN</name>
<evidence type="ECO:0000313" key="1">
    <source>
        <dbReference type="EMBL" id="JAH44702.1"/>
    </source>
</evidence>
<dbReference type="AlphaFoldDB" id="A0A0E9STV9"/>
<protein>
    <submittedName>
        <fullName evidence="1">Uncharacterized protein</fullName>
    </submittedName>
</protein>